<dbReference type="EMBL" id="CAUWAG010000020">
    <property type="protein sequence ID" value="CAJ2513143.1"/>
    <property type="molecule type" value="Genomic_DNA"/>
</dbReference>
<proteinExistence type="predicted"/>
<protein>
    <submittedName>
        <fullName evidence="1">Uu.00g012620.m01.CDS01</fullName>
    </submittedName>
</protein>
<organism evidence="1 2">
    <name type="scientific">Anthostomella pinea</name>
    <dbReference type="NCBI Taxonomy" id="933095"/>
    <lineage>
        <taxon>Eukaryota</taxon>
        <taxon>Fungi</taxon>
        <taxon>Dikarya</taxon>
        <taxon>Ascomycota</taxon>
        <taxon>Pezizomycotina</taxon>
        <taxon>Sordariomycetes</taxon>
        <taxon>Xylariomycetidae</taxon>
        <taxon>Xylariales</taxon>
        <taxon>Xylariaceae</taxon>
        <taxon>Anthostomella</taxon>
    </lineage>
</organism>
<accession>A0AAI8YQ61</accession>
<keyword evidence="2" id="KW-1185">Reference proteome</keyword>
<dbReference type="AlphaFoldDB" id="A0AAI8YQ61"/>
<dbReference type="Proteomes" id="UP001295740">
    <property type="component" value="Unassembled WGS sequence"/>
</dbReference>
<comment type="caution">
    <text evidence="1">The sequence shown here is derived from an EMBL/GenBank/DDBJ whole genome shotgun (WGS) entry which is preliminary data.</text>
</comment>
<evidence type="ECO:0000313" key="1">
    <source>
        <dbReference type="EMBL" id="CAJ2513143.1"/>
    </source>
</evidence>
<sequence length="295" mass="33902">MDGQPVHVPLELGFKVMTSLLPRNPHAIIPAAHDATQLLVTFSLVSLATHGVAVQKLKPHCIYIDSDQRLSRFLLCHKESLKSTVDLPSPFRDIPALYLAPFELFYYTSNSLQRLIVDILFQVIYGPLEHWNRVGQVLREGFAQLTELEEFVSIRDATRFVMKSHPGEERPLAQQWPNLKRLGLHDPDCFREFWQCIAGMPNLEHAVIALPLRVLSVWTYVNDFMALFQQRTEWPVTVVFAQNQQLDLDLPWLNKLTPPTAVGEEEMVRVMACQMPKLEGSVMAYYMPKFKDPFM</sequence>
<name>A0AAI8YQ61_9PEZI</name>
<evidence type="ECO:0000313" key="2">
    <source>
        <dbReference type="Proteomes" id="UP001295740"/>
    </source>
</evidence>
<gene>
    <name evidence="1" type="ORF">KHLLAP_LOCUS13611</name>
</gene>
<reference evidence="1" key="1">
    <citation type="submission" date="2023-10" db="EMBL/GenBank/DDBJ databases">
        <authorList>
            <person name="Hackl T."/>
        </authorList>
    </citation>
    <scope>NUCLEOTIDE SEQUENCE</scope>
</reference>